<reference evidence="5" key="1">
    <citation type="submission" date="2012-12" db="EMBL/GenBank/DDBJ databases">
        <authorList>
            <person name="Hellsten U."/>
            <person name="Grimwood J."/>
            <person name="Chapman J.A."/>
            <person name="Shapiro H."/>
            <person name="Aerts A."/>
            <person name="Otillar R.P."/>
            <person name="Terry A.Y."/>
            <person name="Boore J.L."/>
            <person name="Simakov O."/>
            <person name="Marletaz F."/>
            <person name="Cho S.-J."/>
            <person name="Edsinger-Gonzales E."/>
            <person name="Havlak P."/>
            <person name="Kuo D.-H."/>
            <person name="Larsson T."/>
            <person name="Lv J."/>
            <person name="Arendt D."/>
            <person name="Savage R."/>
            <person name="Osoegawa K."/>
            <person name="de Jong P."/>
            <person name="Lindberg D.R."/>
            <person name="Seaver E.C."/>
            <person name="Weisblat D.A."/>
            <person name="Putnam N.H."/>
            <person name="Grigoriev I.V."/>
            <person name="Rokhsar D.S."/>
        </authorList>
    </citation>
    <scope>NUCLEOTIDE SEQUENCE</scope>
</reference>
<evidence type="ECO:0000313" key="3">
    <source>
        <dbReference type="EMBL" id="ESN94662.1"/>
    </source>
</evidence>
<keyword evidence="2" id="KW-0812">Transmembrane</keyword>
<evidence type="ECO:0000256" key="1">
    <source>
        <dbReference type="SAM" id="MobiDB-lite"/>
    </source>
</evidence>
<keyword evidence="5" id="KW-1185">Reference proteome</keyword>
<feature type="region of interest" description="Disordered" evidence="1">
    <location>
        <begin position="1"/>
        <end position="21"/>
    </location>
</feature>
<dbReference type="EnsemblMetazoa" id="HelroT164542">
    <property type="protein sequence ID" value="HelroP164542"/>
    <property type="gene ID" value="HelroG164542"/>
</dbReference>
<dbReference type="GeneID" id="20200601"/>
<dbReference type="InParanoid" id="T1EVK1"/>
<dbReference type="HOGENOM" id="CLU_1733499_0_0_1"/>
<proteinExistence type="predicted"/>
<dbReference type="KEGG" id="hro:HELRODRAFT_164542"/>
<dbReference type="CTD" id="20200601"/>
<dbReference type="AlphaFoldDB" id="T1EVK1"/>
<feature type="transmembrane region" description="Helical" evidence="2">
    <location>
        <begin position="34"/>
        <end position="55"/>
    </location>
</feature>
<dbReference type="Proteomes" id="UP000015101">
    <property type="component" value="Unassembled WGS sequence"/>
</dbReference>
<evidence type="ECO:0000256" key="2">
    <source>
        <dbReference type="SAM" id="Phobius"/>
    </source>
</evidence>
<dbReference type="EMBL" id="AMQM01001707">
    <property type="status" value="NOT_ANNOTATED_CDS"/>
    <property type="molecule type" value="Genomic_DNA"/>
</dbReference>
<organism evidence="4 5">
    <name type="scientific">Helobdella robusta</name>
    <name type="common">Californian leech</name>
    <dbReference type="NCBI Taxonomy" id="6412"/>
    <lineage>
        <taxon>Eukaryota</taxon>
        <taxon>Metazoa</taxon>
        <taxon>Spiralia</taxon>
        <taxon>Lophotrochozoa</taxon>
        <taxon>Annelida</taxon>
        <taxon>Clitellata</taxon>
        <taxon>Hirudinea</taxon>
        <taxon>Rhynchobdellida</taxon>
        <taxon>Glossiphoniidae</taxon>
        <taxon>Helobdella</taxon>
    </lineage>
</organism>
<dbReference type="RefSeq" id="XP_009027701.1">
    <property type="nucleotide sequence ID" value="XM_009029453.1"/>
</dbReference>
<accession>T1EVK1</accession>
<evidence type="ECO:0000313" key="5">
    <source>
        <dbReference type="Proteomes" id="UP000015101"/>
    </source>
</evidence>
<reference evidence="4" key="3">
    <citation type="submission" date="2015-06" db="UniProtKB">
        <authorList>
            <consortium name="EnsemblMetazoa"/>
        </authorList>
    </citation>
    <scope>IDENTIFICATION</scope>
</reference>
<gene>
    <name evidence="4" type="primary">20200601</name>
    <name evidence="3" type="ORF">HELRODRAFT_164542</name>
</gene>
<evidence type="ECO:0000313" key="4">
    <source>
        <dbReference type="EnsemblMetazoa" id="HelroP164542"/>
    </source>
</evidence>
<dbReference type="EMBL" id="KB097571">
    <property type="protein sequence ID" value="ESN94662.1"/>
    <property type="molecule type" value="Genomic_DNA"/>
</dbReference>
<keyword evidence="2" id="KW-1133">Transmembrane helix</keyword>
<name>T1EVK1_HELRO</name>
<reference evidence="3 5" key="2">
    <citation type="journal article" date="2013" name="Nature">
        <title>Insights into bilaterian evolution from three spiralian genomes.</title>
        <authorList>
            <person name="Simakov O."/>
            <person name="Marletaz F."/>
            <person name="Cho S.J."/>
            <person name="Edsinger-Gonzales E."/>
            <person name="Havlak P."/>
            <person name="Hellsten U."/>
            <person name="Kuo D.H."/>
            <person name="Larsson T."/>
            <person name="Lv J."/>
            <person name="Arendt D."/>
            <person name="Savage R."/>
            <person name="Osoegawa K."/>
            <person name="de Jong P."/>
            <person name="Grimwood J."/>
            <person name="Chapman J.A."/>
            <person name="Shapiro H."/>
            <person name="Aerts A."/>
            <person name="Otillar R.P."/>
            <person name="Terry A.Y."/>
            <person name="Boore J.L."/>
            <person name="Grigoriev I.V."/>
            <person name="Lindberg D.R."/>
            <person name="Seaver E.C."/>
            <person name="Weisblat D.A."/>
            <person name="Putnam N.H."/>
            <person name="Rokhsar D.S."/>
        </authorList>
    </citation>
    <scope>NUCLEOTIDE SEQUENCE</scope>
</reference>
<keyword evidence="2" id="KW-0472">Membrane</keyword>
<protein>
    <submittedName>
        <fullName evidence="3 4">Uncharacterized protein</fullName>
    </submittedName>
</protein>
<sequence length="151" mass="17058">MFEKSAHGIPPGGLTSQQSKKLTKPDDKCLKYTLAYNLVQNLLIILLFCIVVIYFERKVDHLEARLRSVESKFASNYDVNKFSKGENTLTLVETTSPPLIYSRKIREVGSCACPPGPPAPFKILIIELRLDENLIRMIVICLAIIIKHELT</sequence>